<name>A0A1B7XMV4_9BACT</name>
<organism evidence="14 15">
    <name type="scientific">Halodesulfovibrio spirochaetisodalis</name>
    <dbReference type="NCBI Taxonomy" id="1560234"/>
    <lineage>
        <taxon>Bacteria</taxon>
        <taxon>Pseudomonadati</taxon>
        <taxon>Thermodesulfobacteriota</taxon>
        <taxon>Desulfovibrionia</taxon>
        <taxon>Desulfovibrionales</taxon>
        <taxon>Desulfovibrionaceae</taxon>
        <taxon>Halodesulfovibrio</taxon>
    </lineage>
</organism>
<reference evidence="14 15" key="1">
    <citation type="submission" date="2015-01" db="EMBL/GenBank/DDBJ databases">
        <title>Desulfovibrio sp. JC271 draft genome sequence.</title>
        <authorList>
            <person name="Shivani Y."/>
            <person name="Subhash Y."/>
            <person name="Sasikala C."/>
            <person name="Ramana C.V."/>
        </authorList>
    </citation>
    <scope>NUCLEOTIDE SEQUENCE [LARGE SCALE GENOMIC DNA]</scope>
    <source>
        <strain evidence="14 15">JC271</strain>
    </source>
</reference>
<dbReference type="GO" id="GO:0005249">
    <property type="term" value="F:voltage-gated potassium channel activity"/>
    <property type="evidence" value="ECO:0007669"/>
    <property type="project" value="InterPro"/>
</dbReference>
<dbReference type="Gene3D" id="1.20.120.350">
    <property type="entry name" value="Voltage-gated potassium channels. Chain C"/>
    <property type="match status" value="1"/>
</dbReference>
<dbReference type="OrthoDB" id="9799090at2"/>
<feature type="transmembrane region" description="Helical" evidence="12">
    <location>
        <begin position="150"/>
        <end position="171"/>
    </location>
</feature>
<keyword evidence="6" id="KW-0851">Voltage-gated channel</keyword>
<feature type="domain" description="Ion transport" evidence="13">
    <location>
        <begin position="23"/>
        <end position="238"/>
    </location>
</feature>
<evidence type="ECO:0000256" key="11">
    <source>
        <dbReference type="ARBA" id="ARBA00023303"/>
    </source>
</evidence>
<evidence type="ECO:0000256" key="3">
    <source>
        <dbReference type="ARBA" id="ARBA00022538"/>
    </source>
</evidence>
<feature type="transmembrane region" description="Helical" evidence="12">
    <location>
        <begin position="24"/>
        <end position="46"/>
    </location>
</feature>
<keyword evidence="15" id="KW-1185">Reference proteome</keyword>
<dbReference type="Gene3D" id="1.10.287.70">
    <property type="match status" value="1"/>
</dbReference>
<evidence type="ECO:0000256" key="1">
    <source>
        <dbReference type="ARBA" id="ARBA00004141"/>
    </source>
</evidence>
<dbReference type="PANTHER" id="PTHR11537">
    <property type="entry name" value="VOLTAGE-GATED POTASSIUM CHANNEL"/>
    <property type="match status" value="1"/>
</dbReference>
<evidence type="ECO:0000256" key="6">
    <source>
        <dbReference type="ARBA" id="ARBA00022882"/>
    </source>
</evidence>
<keyword evidence="7" id="KW-0630">Potassium</keyword>
<keyword evidence="8 12" id="KW-1133">Transmembrane helix</keyword>
<evidence type="ECO:0000256" key="10">
    <source>
        <dbReference type="ARBA" id="ARBA00023136"/>
    </source>
</evidence>
<dbReference type="InterPro" id="IPR027359">
    <property type="entry name" value="Volt_channel_dom_sf"/>
</dbReference>
<dbReference type="EMBL" id="JXMS01000002">
    <property type="protein sequence ID" value="OBQ56815.1"/>
    <property type="molecule type" value="Genomic_DNA"/>
</dbReference>
<dbReference type="RefSeq" id="WP_066851922.1">
    <property type="nucleotide sequence ID" value="NZ_JXMS01000002.1"/>
</dbReference>
<keyword evidence="3" id="KW-0633">Potassium transport</keyword>
<feature type="transmembrane region" description="Helical" evidence="12">
    <location>
        <begin position="209"/>
        <end position="229"/>
    </location>
</feature>
<evidence type="ECO:0000256" key="12">
    <source>
        <dbReference type="SAM" id="Phobius"/>
    </source>
</evidence>
<dbReference type="GO" id="GO:0008076">
    <property type="term" value="C:voltage-gated potassium channel complex"/>
    <property type="evidence" value="ECO:0007669"/>
    <property type="project" value="InterPro"/>
</dbReference>
<evidence type="ECO:0000256" key="9">
    <source>
        <dbReference type="ARBA" id="ARBA00023065"/>
    </source>
</evidence>
<dbReference type="PANTHER" id="PTHR11537:SF254">
    <property type="entry name" value="POTASSIUM VOLTAGE-GATED CHANNEL PROTEIN SHAB"/>
    <property type="match status" value="1"/>
</dbReference>
<gene>
    <name evidence="14" type="ORF">SP90_01720</name>
</gene>
<evidence type="ECO:0000259" key="13">
    <source>
        <dbReference type="Pfam" id="PF00520"/>
    </source>
</evidence>
<feature type="transmembrane region" description="Helical" evidence="12">
    <location>
        <begin position="52"/>
        <end position="73"/>
    </location>
</feature>
<keyword evidence="5" id="KW-0631">Potassium channel</keyword>
<evidence type="ECO:0000256" key="4">
    <source>
        <dbReference type="ARBA" id="ARBA00022692"/>
    </source>
</evidence>
<proteinExistence type="predicted"/>
<keyword evidence="4 12" id="KW-0812">Transmembrane</keyword>
<protein>
    <submittedName>
        <fullName evidence="14">Ion transporter</fullName>
    </submittedName>
</protein>
<evidence type="ECO:0000313" key="15">
    <source>
        <dbReference type="Proteomes" id="UP000091979"/>
    </source>
</evidence>
<accession>A0A1B7XMV4</accession>
<dbReference type="AlphaFoldDB" id="A0A1B7XMV4"/>
<dbReference type="PRINTS" id="PR00169">
    <property type="entry name" value="KCHANNEL"/>
</dbReference>
<dbReference type="Pfam" id="PF00520">
    <property type="entry name" value="Ion_trans"/>
    <property type="match status" value="1"/>
</dbReference>
<evidence type="ECO:0000256" key="2">
    <source>
        <dbReference type="ARBA" id="ARBA00022448"/>
    </source>
</evidence>
<dbReference type="STRING" id="1560234.SP90_01720"/>
<keyword evidence="11" id="KW-0407">Ion channel</keyword>
<keyword evidence="9" id="KW-0406">Ion transport</keyword>
<dbReference type="InterPro" id="IPR028325">
    <property type="entry name" value="VG_K_chnl"/>
</dbReference>
<keyword evidence="2" id="KW-0813">Transport</keyword>
<feature type="transmembrane region" description="Helical" evidence="12">
    <location>
        <begin position="177"/>
        <end position="197"/>
    </location>
</feature>
<dbReference type="SUPFAM" id="SSF81324">
    <property type="entry name" value="Voltage-gated potassium channels"/>
    <property type="match status" value="1"/>
</dbReference>
<evidence type="ECO:0000256" key="7">
    <source>
        <dbReference type="ARBA" id="ARBA00022958"/>
    </source>
</evidence>
<dbReference type="PATRIC" id="fig|1560234.3.peg.1219"/>
<keyword evidence="10 12" id="KW-0472">Membrane</keyword>
<evidence type="ECO:0000313" key="14">
    <source>
        <dbReference type="EMBL" id="OBQ56815.1"/>
    </source>
</evidence>
<comment type="subcellular location">
    <subcellularLocation>
        <location evidence="1">Membrane</location>
        <topology evidence="1">Multi-pass membrane protein</topology>
    </subcellularLocation>
</comment>
<sequence>MAQRSIRQIVYDTMYLQNTLAGKIFNVFLIACIVLSVMVVLAYSIPSVAAEYWFAVNYLEFFFTVLFTIEYLLRVWCTPSPKSYIFSSFGVIDFLSIAPTWVTILFPLFPSLALLRLFRVLRILRLVKLLQYLNDTYLMVQVLRNSRRRIAVLSLWILVLVVIFGTLMYVIEGHAHGFTSIPISIYWAIVTLTTVGYGDITPQTVLGKIVGAVIMLIGYSMIVVLAGVISQKFTEAKTNVQEKVCSACGGDGHAIDAVYCKHCGNLL</sequence>
<dbReference type="InterPro" id="IPR005821">
    <property type="entry name" value="Ion_trans_dom"/>
</dbReference>
<evidence type="ECO:0000256" key="5">
    <source>
        <dbReference type="ARBA" id="ARBA00022826"/>
    </source>
</evidence>
<dbReference type="GO" id="GO:0001508">
    <property type="term" value="P:action potential"/>
    <property type="evidence" value="ECO:0007669"/>
    <property type="project" value="TreeGrafter"/>
</dbReference>
<dbReference type="Proteomes" id="UP000091979">
    <property type="component" value="Unassembled WGS sequence"/>
</dbReference>
<comment type="caution">
    <text evidence="14">The sequence shown here is derived from an EMBL/GenBank/DDBJ whole genome shotgun (WGS) entry which is preliminary data.</text>
</comment>
<evidence type="ECO:0000256" key="8">
    <source>
        <dbReference type="ARBA" id="ARBA00022989"/>
    </source>
</evidence>